<evidence type="ECO:0000256" key="2">
    <source>
        <dbReference type="SAM" id="Phobius"/>
    </source>
</evidence>
<feature type="transmembrane region" description="Helical" evidence="2">
    <location>
        <begin position="740"/>
        <end position="758"/>
    </location>
</feature>
<dbReference type="PANTHER" id="PTHR37544">
    <property type="entry name" value="SPRAY-RELATED"/>
    <property type="match status" value="1"/>
</dbReference>
<organism evidence="3 4">
    <name type="scientific">Podospora bellae-mahoneyi</name>
    <dbReference type="NCBI Taxonomy" id="2093777"/>
    <lineage>
        <taxon>Eukaryota</taxon>
        <taxon>Fungi</taxon>
        <taxon>Dikarya</taxon>
        <taxon>Ascomycota</taxon>
        <taxon>Pezizomycotina</taxon>
        <taxon>Sordariomycetes</taxon>
        <taxon>Sordariomycetidae</taxon>
        <taxon>Sordariales</taxon>
        <taxon>Podosporaceae</taxon>
        <taxon>Podospora</taxon>
    </lineage>
</organism>
<comment type="caution">
    <text evidence="3">The sequence shown here is derived from an EMBL/GenBank/DDBJ whole genome shotgun (WGS) entry which is preliminary data.</text>
</comment>
<feature type="transmembrane region" description="Helical" evidence="2">
    <location>
        <begin position="961"/>
        <end position="982"/>
    </location>
</feature>
<feature type="compositionally biased region" description="Polar residues" evidence="1">
    <location>
        <begin position="347"/>
        <end position="356"/>
    </location>
</feature>
<feature type="region of interest" description="Disordered" evidence="1">
    <location>
        <begin position="453"/>
        <end position="474"/>
    </location>
</feature>
<dbReference type="Proteomes" id="UP001322138">
    <property type="component" value="Unassembled WGS sequence"/>
</dbReference>
<dbReference type="RefSeq" id="XP_062736996.1">
    <property type="nucleotide sequence ID" value="XM_062873906.1"/>
</dbReference>
<feature type="transmembrane region" description="Helical" evidence="2">
    <location>
        <begin position="642"/>
        <end position="662"/>
    </location>
</feature>
<name>A0ABR0FY33_9PEZI</name>
<gene>
    <name evidence="3" type="ORF">QC761_106420</name>
</gene>
<keyword evidence="2" id="KW-0472">Membrane</keyword>
<feature type="transmembrane region" description="Helical" evidence="2">
    <location>
        <begin position="764"/>
        <end position="782"/>
    </location>
</feature>
<feature type="transmembrane region" description="Helical" evidence="2">
    <location>
        <begin position="1026"/>
        <end position="1044"/>
    </location>
</feature>
<evidence type="ECO:0000313" key="3">
    <source>
        <dbReference type="EMBL" id="KAK4648020.1"/>
    </source>
</evidence>
<feature type="region of interest" description="Disordered" evidence="1">
    <location>
        <begin position="334"/>
        <end position="425"/>
    </location>
</feature>
<keyword evidence="2" id="KW-0812">Transmembrane</keyword>
<reference evidence="3 4" key="1">
    <citation type="journal article" date="2023" name="bioRxiv">
        <title>High-quality genome assemblies of four members of thePodospora anserinaspecies complex.</title>
        <authorList>
            <person name="Ament-Velasquez S.L."/>
            <person name="Vogan A.A."/>
            <person name="Wallerman O."/>
            <person name="Hartmann F."/>
            <person name="Gautier V."/>
            <person name="Silar P."/>
            <person name="Giraud T."/>
            <person name="Johannesson H."/>
        </authorList>
    </citation>
    <scope>NUCLEOTIDE SEQUENCE [LARGE SCALE GENOMIC DNA]</scope>
    <source>
        <strain evidence="3 4">CBS 112042</strain>
    </source>
</reference>
<dbReference type="PANTHER" id="PTHR37544:SF1">
    <property type="entry name" value="PHOSPHORIBOSYLAMINOIMIDAZOLE-SUCCINOCARBOXAMIDE SYNTHASE"/>
    <property type="match status" value="1"/>
</dbReference>
<keyword evidence="4" id="KW-1185">Reference proteome</keyword>
<evidence type="ECO:0000256" key="1">
    <source>
        <dbReference type="SAM" id="MobiDB-lite"/>
    </source>
</evidence>
<feature type="transmembrane region" description="Helical" evidence="2">
    <location>
        <begin position="709"/>
        <end position="728"/>
    </location>
</feature>
<feature type="compositionally biased region" description="Low complexity" evidence="1">
    <location>
        <begin position="465"/>
        <end position="474"/>
    </location>
</feature>
<feature type="compositionally biased region" description="Low complexity" evidence="1">
    <location>
        <begin position="334"/>
        <end position="346"/>
    </location>
</feature>
<evidence type="ECO:0000313" key="4">
    <source>
        <dbReference type="Proteomes" id="UP001322138"/>
    </source>
</evidence>
<sequence>MAATAEKSARSRRNTENDIPDYKPLPLRFSFLATVVLVLCGLIIALERLLHSLPHEGSRTEIPQEFGFIPDPRDSKRAFDVLNALSPEARQKFYGLPVETSLQDDPPSSTKMLDATTTSFPAEFNRRMAPDPRPHTSYYVNTNVITTYVTWANSWYGHPDNVMARTAVFPGEEKPNECMYNYQGVIITTNSSACQVIIAPNSLTTPPPGWKSPRQGIPGLWFSDECVKSYDDWYKSQLATIPAPPPGPAIPYPNAFMKRFLRCSWHGEPREETTSTRYDVEEPLPETFLNYYVEWDVQRQMERLIVKLRFPGRLYPGAALYLWGEHNIGEPSTTSSVTLLPSPTSTKQSSFESVDTSTLQSEPSRSQSSSTSETTATETVTSSNIAVLPLTTSDSESKTDGMPASVTSPIVIHSSKQTSQSKPAPILETKMGIIQDSSTLLSSSWSSLKPTQLQSASTEHLENPSKSTASISTSTSYSNTPFDLRLTTSVPSPVPHQLEPSVKYVLVPVNVYVESTTQFTMSGQMWIKSIVHTSTSSILIGVPAVMVIPALTTLTNSNGVPTSTQTDFHGELYLINTLTTLTNARGSPTLTATTQVPATSVITTLTDTDGVPTATATSFPVWPNLPNSTAANLMLPNRASYFTIYFLPILLTIFLLIPAQAIDAEIKQLLPFRLLTKHNPPAGAGVDALVMQPGRISGWRLLWRYGDPISLMSDLVVLCVAGLISVSGETVGLKLRGSCLSVNLSTCFLTVAVFPVPARVAEGLLGGLIVLVMVLGFMLARWRTGTAADPSSVAGVCALLQVDRTREVLMRGMERRAEDGLDDSAKVDQLLRRNCEGLSFRLGRLGSWTGKRAHDYGIIVSSVSVGGHKNGKTKMRSNCETDGSDMILPVERAGLRQMRRARSGLPVKRMTFHVPGRERTFQGVLLAFLCGLLILILYYELTEYEDLQESAFEWFMDSQGFGVRMLFTGLGVVLSFMWDHLFTTFSKRRIYQRMAQKQQPAALSILEPCPKTVFTGLWRAVRQKDLMAGAVAFAGILSKFVPALLSSIPFSSAQTWQTHEICTWTTVALLIVLILTLVSYMWLVKWPHMPAAPDSLACQIYYVCDSAMLRDFERLSMLGRRERDRRVERMGRMYRFGWMTGVSGERRVGVDYPDGEQGYRMHGLGGCGFGTTGGE</sequence>
<keyword evidence="2" id="KW-1133">Transmembrane helix</keyword>
<dbReference type="EMBL" id="JAFFGZ010000001">
    <property type="protein sequence ID" value="KAK4648020.1"/>
    <property type="molecule type" value="Genomic_DNA"/>
</dbReference>
<dbReference type="InterPro" id="IPR021840">
    <property type="entry name" value="DUF3433"/>
</dbReference>
<accession>A0ABR0FY33</accession>
<dbReference type="Pfam" id="PF11915">
    <property type="entry name" value="DUF3433"/>
    <property type="match status" value="2"/>
</dbReference>
<protein>
    <submittedName>
        <fullName evidence="3">Uncharacterized protein</fullName>
    </submittedName>
</protein>
<feature type="compositionally biased region" description="Low complexity" evidence="1">
    <location>
        <begin position="357"/>
        <end position="383"/>
    </location>
</feature>
<dbReference type="GeneID" id="87893388"/>
<proteinExistence type="predicted"/>
<feature type="transmembrane region" description="Helical" evidence="2">
    <location>
        <begin position="920"/>
        <end position="941"/>
    </location>
</feature>
<feature type="transmembrane region" description="Helical" evidence="2">
    <location>
        <begin position="29"/>
        <end position="50"/>
    </location>
</feature>
<feature type="transmembrane region" description="Helical" evidence="2">
    <location>
        <begin position="1064"/>
        <end position="1083"/>
    </location>
</feature>